<name>A0AAJ6CQU0_AERCA</name>
<protein>
    <recommendedName>
        <fullName evidence="3">Transporter substrate-binding domain-containing protein</fullName>
    </recommendedName>
</protein>
<proteinExistence type="predicted"/>
<reference evidence="1" key="1">
    <citation type="submission" date="2023-03" db="EMBL/GenBank/DDBJ databases">
        <title>Aeromonas caviae strain AC1520.</title>
        <authorList>
            <person name="Xie T."/>
            <person name="Zhang Q."/>
            <person name="Deng J."/>
            <person name="Li X."/>
        </authorList>
    </citation>
    <scope>NUCLEOTIDE SEQUENCE</scope>
    <source>
        <strain evidence="1">AC1520</strain>
    </source>
</reference>
<dbReference type="AlphaFoldDB" id="A0AAJ6CQU0"/>
<dbReference type="SUPFAM" id="SSF53850">
    <property type="entry name" value="Periplasmic binding protein-like II"/>
    <property type="match status" value="1"/>
</dbReference>
<dbReference type="Proteomes" id="UP001218423">
    <property type="component" value="Chromosome"/>
</dbReference>
<gene>
    <name evidence="1" type="ORF">P5S46_02855</name>
</gene>
<accession>A0AAJ6CQU0</accession>
<evidence type="ECO:0000313" key="2">
    <source>
        <dbReference type="Proteomes" id="UP001218423"/>
    </source>
</evidence>
<dbReference type="RefSeq" id="WP_277856600.1">
    <property type="nucleotide sequence ID" value="NZ_CP120942.1"/>
</dbReference>
<dbReference type="Gene3D" id="3.40.190.10">
    <property type="entry name" value="Periplasmic binding protein-like II"/>
    <property type="match status" value="2"/>
</dbReference>
<evidence type="ECO:0000313" key="1">
    <source>
        <dbReference type="EMBL" id="WFF98557.1"/>
    </source>
</evidence>
<sequence length="278" mass="30550">MTLVSLPDWLAGSPLSGRLPLRTLCLALLLWLLPTCVMGAPGSIRACMENSDSPPWLLMSGEGIVQFHLKEVANRIGHPIILTPLPWKRCLSLVSQGQLDAAVKLSYSEERARTIGVYPMRHGAPDPTKRLLTESYSLYQPKGGQVRWDGRQLVARGVIAAQSGFSIVAQLQESGVRVDDSSREPLILLKKVAMQRAVAAALQTGVAERTLAAHPQLQATLERITPPLVEKPYYLIFSHPFHQAHPDLSQQVWDEIEEVRHSAAYARFVTGMASPGTP</sequence>
<dbReference type="EMBL" id="CP120942">
    <property type="protein sequence ID" value="WFF98557.1"/>
    <property type="molecule type" value="Genomic_DNA"/>
</dbReference>
<organism evidence="1 2">
    <name type="scientific">Aeromonas caviae</name>
    <name type="common">Aeromonas punctata</name>
    <dbReference type="NCBI Taxonomy" id="648"/>
    <lineage>
        <taxon>Bacteria</taxon>
        <taxon>Pseudomonadati</taxon>
        <taxon>Pseudomonadota</taxon>
        <taxon>Gammaproteobacteria</taxon>
        <taxon>Aeromonadales</taxon>
        <taxon>Aeromonadaceae</taxon>
        <taxon>Aeromonas</taxon>
    </lineage>
</organism>
<evidence type="ECO:0008006" key="3">
    <source>
        <dbReference type="Google" id="ProtNLM"/>
    </source>
</evidence>